<gene>
    <name evidence="1" type="ORF">Scaly_1180200</name>
</gene>
<reference evidence="1" key="1">
    <citation type="submission" date="2020-06" db="EMBL/GenBank/DDBJ databases">
        <authorList>
            <person name="Li T."/>
            <person name="Hu X."/>
            <person name="Zhang T."/>
            <person name="Song X."/>
            <person name="Zhang H."/>
            <person name="Dai N."/>
            <person name="Sheng W."/>
            <person name="Hou X."/>
            <person name="Wei L."/>
        </authorList>
    </citation>
    <scope>NUCLEOTIDE SEQUENCE</scope>
    <source>
        <strain evidence="1">KEN8</strain>
        <tissue evidence="1">Leaf</tissue>
    </source>
</reference>
<protein>
    <submittedName>
        <fullName evidence="1">Vacuolar protein sorting-associated protein</fullName>
    </submittedName>
</protein>
<organism evidence="1">
    <name type="scientific">Sesamum calycinum</name>
    <dbReference type="NCBI Taxonomy" id="2727403"/>
    <lineage>
        <taxon>Eukaryota</taxon>
        <taxon>Viridiplantae</taxon>
        <taxon>Streptophyta</taxon>
        <taxon>Embryophyta</taxon>
        <taxon>Tracheophyta</taxon>
        <taxon>Spermatophyta</taxon>
        <taxon>Magnoliopsida</taxon>
        <taxon>eudicotyledons</taxon>
        <taxon>Gunneridae</taxon>
        <taxon>Pentapetalae</taxon>
        <taxon>asterids</taxon>
        <taxon>lamiids</taxon>
        <taxon>Lamiales</taxon>
        <taxon>Pedaliaceae</taxon>
        <taxon>Sesamum</taxon>
    </lineage>
</organism>
<dbReference type="AlphaFoldDB" id="A0AAW2Q3R2"/>
<evidence type="ECO:0000313" key="1">
    <source>
        <dbReference type="EMBL" id="KAL0362250.1"/>
    </source>
</evidence>
<comment type="caution">
    <text evidence="1">The sequence shown here is derived from an EMBL/GenBank/DDBJ whole genome shotgun (WGS) entry which is preliminary data.</text>
</comment>
<accession>A0AAW2Q3R2</accession>
<proteinExistence type="predicted"/>
<sequence>MRQRPGIGGLQNGTAASRVLLSPSHVSVPHYLNLCFVMDQYRLLGDNAAKLRTDPMKQQLASFRSQLQNFAVSNLCVFSPPIKAQRKNEAFASVHRKSSYEFGVMMNFSPLLCYFCCIGTGRSGGVDGVPGTGLESEKTRSKLVILLSLFF</sequence>
<name>A0AAW2Q3R2_9LAMI</name>
<dbReference type="EMBL" id="JACGWM010000007">
    <property type="protein sequence ID" value="KAL0362250.1"/>
    <property type="molecule type" value="Genomic_DNA"/>
</dbReference>
<reference evidence="1" key="2">
    <citation type="journal article" date="2024" name="Plant">
        <title>Genomic evolution and insights into agronomic trait innovations of Sesamum species.</title>
        <authorList>
            <person name="Miao H."/>
            <person name="Wang L."/>
            <person name="Qu L."/>
            <person name="Liu H."/>
            <person name="Sun Y."/>
            <person name="Le M."/>
            <person name="Wang Q."/>
            <person name="Wei S."/>
            <person name="Zheng Y."/>
            <person name="Lin W."/>
            <person name="Duan Y."/>
            <person name="Cao H."/>
            <person name="Xiong S."/>
            <person name="Wang X."/>
            <person name="Wei L."/>
            <person name="Li C."/>
            <person name="Ma Q."/>
            <person name="Ju M."/>
            <person name="Zhao R."/>
            <person name="Li G."/>
            <person name="Mu C."/>
            <person name="Tian Q."/>
            <person name="Mei H."/>
            <person name="Zhang T."/>
            <person name="Gao T."/>
            <person name="Zhang H."/>
        </authorList>
    </citation>
    <scope>NUCLEOTIDE SEQUENCE</scope>
    <source>
        <strain evidence="1">KEN8</strain>
    </source>
</reference>